<keyword evidence="3" id="KW-0732">Signal</keyword>
<gene>
    <name evidence="4" type="ORF">FYJ39_11930</name>
</gene>
<keyword evidence="5" id="KW-1185">Reference proteome</keyword>
<evidence type="ECO:0000313" key="5">
    <source>
        <dbReference type="Proteomes" id="UP000429958"/>
    </source>
</evidence>
<feature type="chain" id="PRO_5030977965" evidence="3">
    <location>
        <begin position="28"/>
        <end position="221"/>
    </location>
</feature>
<reference evidence="4 5" key="1">
    <citation type="submission" date="2019-08" db="EMBL/GenBank/DDBJ databases">
        <title>In-depth cultivation of the pig gut microbiome towards novel bacterial diversity and tailored functional studies.</title>
        <authorList>
            <person name="Wylensek D."/>
            <person name="Hitch T.C.A."/>
            <person name="Clavel T."/>
        </authorList>
    </citation>
    <scope>NUCLEOTIDE SEQUENCE [LARGE SCALE GENOMIC DNA]</scope>
    <source>
        <strain evidence="4 5">WCA-389-WT-23D1</strain>
    </source>
</reference>
<dbReference type="EMBL" id="VUMD01000009">
    <property type="protein sequence ID" value="MSS37262.1"/>
    <property type="molecule type" value="Genomic_DNA"/>
</dbReference>
<evidence type="ECO:0000313" key="4">
    <source>
        <dbReference type="EMBL" id="MSS37262.1"/>
    </source>
</evidence>
<feature type="transmembrane region" description="Helical" evidence="2">
    <location>
        <begin position="193"/>
        <end position="220"/>
    </location>
</feature>
<dbReference type="AlphaFoldDB" id="A0A7X2NLV3"/>
<keyword evidence="2" id="KW-0812">Transmembrane</keyword>
<feature type="compositionally biased region" description="Basic and acidic residues" evidence="1">
    <location>
        <begin position="142"/>
        <end position="176"/>
    </location>
</feature>
<dbReference type="RefSeq" id="WP_154472690.1">
    <property type="nucleotide sequence ID" value="NZ_VUMD01000009.1"/>
</dbReference>
<keyword evidence="2" id="KW-0472">Membrane</keyword>
<name>A0A7X2NLV3_9CLOT</name>
<evidence type="ECO:0000256" key="1">
    <source>
        <dbReference type="SAM" id="MobiDB-lite"/>
    </source>
</evidence>
<comment type="caution">
    <text evidence="4">The sequence shown here is derived from an EMBL/GenBank/DDBJ whole genome shotgun (WGS) entry which is preliminary data.</text>
</comment>
<evidence type="ECO:0000256" key="2">
    <source>
        <dbReference type="SAM" id="Phobius"/>
    </source>
</evidence>
<proteinExistence type="predicted"/>
<keyword evidence="2" id="KW-1133">Transmembrane helix</keyword>
<evidence type="ECO:0000256" key="3">
    <source>
        <dbReference type="SAM" id="SignalP"/>
    </source>
</evidence>
<feature type="signal peptide" evidence="3">
    <location>
        <begin position="1"/>
        <end position="27"/>
    </location>
</feature>
<sequence>MKKLANQIMSFILVLTMVFATGTTAFAAEQNSTLYKIQQLVQKAESERERYGEATDETAKQLQVALEALGVETGSYSGTQPVVLEDVIATRGYGQTHDLGKGWTYRVDRPSSDNAKPHVHVDNNSKNIHGVENVDGTPSHGKTLDGSKVPKDVQKKVKDSKDYKKGQKDLKKMQEAKREIHRRKLNLSVNKDLLIAAGIFVTAVGVAFVAPEFLPALLAAV</sequence>
<dbReference type="Proteomes" id="UP000429958">
    <property type="component" value="Unassembled WGS sequence"/>
</dbReference>
<organism evidence="4 5">
    <name type="scientific">Clostridium porci</name>
    <dbReference type="NCBI Taxonomy" id="2605778"/>
    <lineage>
        <taxon>Bacteria</taxon>
        <taxon>Bacillati</taxon>
        <taxon>Bacillota</taxon>
        <taxon>Clostridia</taxon>
        <taxon>Eubacteriales</taxon>
        <taxon>Clostridiaceae</taxon>
        <taxon>Clostridium</taxon>
    </lineage>
</organism>
<protein>
    <submittedName>
        <fullName evidence="4">Uncharacterized protein</fullName>
    </submittedName>
</protein>
<accession>A0A7X2NLV3</accession>
<feature type="region of interest" description="Disordered" evidence="1">
    <location>
        <begin position="124"/>
        <end position="176"/>
    </location>
</feature>